<feature type="compositionally biased region" description="Basic and acidic residues" evidence="1">
    <location>
        <begin position="78"/>
        <end position="90"/>
    </location>
</feature>
<feature type="compositionally biased region" description="Low complexity" evidence="1">
    <location>
        <begin position="372"/>
        <end position="398"/>
    </location>
</feature>
<name>A0A7C8VKX0_ORBOL</name>
<feature type="region of interest" description="Disordered" evidence="1">
    <location>
        <begin position="1"/>
        <end position="109"/>
    </location>
</feature>
<accession>A0A7C8VKX0</accession>
<evidence type="ECO:0000313" key="3">
    <source>
        <dbReference type="Proteomes" id="UP000474640"/>
    </source>
</evidence>
<dbReference type="Proteomes" id="UP000474640">
    <property type="component" value="Unassembled WGS sequence"/>
</dbReference>
<evidence type="ECO:0000313" key="2">
    <source>
        <dbReference type="EMBL" id="KAF3275244.1"/>
    </source>
</evidence>
<gene>
    <name evidence="2" type="ORF">TWF970_006967</name>
</gene>
<sequence length="531" mass="59176">MGQLQSTSASSASSSQESRNGNNSQVIEDNGDKSGRNQRPGSTSESISQRPNNGSLKRKRDKSDDGEDEGDKPRKNKRVENDNAPHRGPLDKQLACPIAKASPNPGTHRCRLINRQNLPGIREHLKRNHFGGKLPEEIHMARTWDDIFRACNPGWDSRIPIPDPYIGSIMGSTVTQIIEQLDIIEESQATTGTPQQNDRSFNNFPSAISLNGSPTREADSLEPERDTQIENLGMSYIASSLTNNPAAIFSAGKAPLSSQFTGFVANSVSRHLSSAIDEEVIEGIQNQFQYDLGAYSGQPPNVTFQTMGQSWGVPNFSNMGGALSGRHILSEPLIPQNPDLTPAYEIFNGDPIISSIPSLNIATECVDTSVPSSSEEQTPNQTQTQSSTITQQSTCTQSQKLSDDRLSLVVARRPIVRLTSEDHEPKEFYFEDYHDFRARFENWMTENFPDPMFSWEEMEFTGTDVDEPIRLSTLNGLLLEVKMYHWMNKSRGAAVHLVLKKGKHREICSKAFFYATAKFLESWLTYNKVKE</sequence>
<proteinExistence type="predicted"/>
<feature type="compositionally biased region" description="Polar residues" evidence="1">
    <location>
        <begin position="37"/>
        <end position="55"/>
    </location>
</feature>
<feature type="compositionally biased region" description="Low complexity" evidence="1">
    <location>
        <begin position="1"/>
        <end position="18"/>
    </location>
</feature>
<dbReference type="EMBL" id="JAABOJ010000039">
    <property type="protein sequence ID" value="KAF3275244.1"/>
    <property type="molecule type" value="Genomic_DNA"/>
</dbReference>
<protein>
    <submittedName>
        <fullName evidence="2">Uncharacterized protein</fullName>
    </submittedName>
</protein>
<dbReference type="OrthoDB" id="5401624at2759"/>
<feature type="region of interest" description="Disordered" evidence="1">
    <location>
        <begin position="367"/>
        <end position="398"/>
    </location>
</feature>
<comment type="caution">
    <text evidence="2">The sequence shown here is derived from an EMBL/GenBank/DDBJ whole genome shotgun (WGS) entry which is preliminary data.</text>
</comment>
<reference evidence="2 3" key="1">
    <citation type="submission" date="2020-01" db="EMBL/GenBank/DDBJ databases">
        <authorList>
            <person name="Palmer J.M."/>
        </authorList>
    </citation>
    <scope>NUCLEOTIDE SEQUENCE [LARGE SCALE GENOMIC DNA]</scope>
    <source>
        <strain evidence="2 3">TWF970</strain>
    </source>
</reference>
<dbReference type="AlphaFoldDB" id="A0A7C8VKX0"/>
<organism evidence="2 3">
    <name type="scientific">Orbilia oligospora</name>
    <name type="common">Nematode-trapping fungus</name>
    <name type="synonym">Arthrobotrys oligospora</name>
    <dbReference type="NCBI Taxonomy" id="2813651"/>
    <lineage>
        <taxon>Eukaryota</taxon>
        <taxon>Fungi</taxon>
        <taxon>Dikarya</taxon>
        <taxon>Ascomycota</taxon>
        <taxon>Pezizomycotina</taxon>
        <taxon>Orbiliomycetes</taxon>
        <taxon>Orbiliales</taxon>
        <taxon>Orbiliaceae</taxon>
        <taxon>Orbilia</taxon>
    </lineage>
</organism>
<evidence type="ECO:0000256" key="1">
    <source>
        <dbReference type="SAM" id="MobiDB-lite"/>
    </source>
</evidence>